<dbReference type="GO" id="GO:0008233">
    <property type="term" value="F:peptidase activity"/>
    <property type="evidence" value="ECO:0007669"/>
    <property type="project" value="UniProtKB-KW"/>
</dbReference>
<dbReference type="Gene3D" id="2.40.70.10">
    <property type="entry name" value="Acid Proteases"/>
    <property type="match status" value="1"/>
</dbReference>
<protein>
    <submittedName>
        <fullName evidence="1">Aspartyl protease</fullName>
    </submittedName>
</protein>
<organism evidence="1 2">
    <name type="scientific">Lutibacter oricola</name>
    <dbReference type="NCBI Taxonomy" id="762486"/>
    <lineage>
        <taxon>Bacteria</taxon>
        <taxon>Pseudomonadati</taxon>
        <taxon>Bacteroidota</taxon>
        <taxon>Flavobacteriia</taxon>
        <taxon>Flavobacteriales</taxon>
        <taxon>Flavobacteriaceae</taxon>
        <taxon>Lutibacter</taxon>
    </lineage>
</organism>
<reference evidence="1 2" key="1">
    <citation type="submission" date="2016-10" db="EMBL/GenBank/DDBJ databases">
        <authorList>
            <person name="de Groot N.N."/>
        </authorList>
    </citation>
    <scope>NUCLEOTIDE SEQUENCE [LARGE SCALE GENOMIC DNA]</scope>
    <source>
        <strain evidence="1 2">DSM 24956</strain>
    </source>
</reference>
<dbReference type="RefSeq" id="WP_090126156.1">
    <property type="nucleotide sequence ID" value="NZ_FNNJ01000013.1"/>
</dbReference>
<keyword evidence="1" id="KW-0645">Protease</keyword>
<dbReference type="GO" id="GO:0006508">
    <property type="term" value="P:proteolysis"/>
    <property type="evidence" value="ECO:0007669"/>
    <property type="project" value="UniProtKB-KW"/>
</dbReference>
<evidence type="ECO:0000313" key="1">
    <source>
        <dbReference type="EMBL" id="SDX99530.1"/>
    </source>
</evidence>
<proteinExistence type="predicted"/>
<dbReference type="InterPro" id="IPR021109">
    <property type="entry name" value="Peptidase_aspartic_dom_sf"/>
</dbReference>
<sequence>MQLKNILKRKGYIKIELAKLSTNHFEVIAKINSVKGRFILDTGASNSCVSIDLAEKFELELEDSDTKAAGAGAIGMETKISSNNKISLGKWSYNKFNLVLLDLSHVNMALTEHNAEPVDGIIGADILEKGEAIIDYKNQCVYLKKLVYKF</sequence>
<evidence type="ECO:0000313" key="2">
    <source>
        <dbReference type="Proteomes" id="UP000199595"/>
    </source>
</evidence>
<keyword evidence="1" id="KW-0378">Hydrolase</keyword>
<dbReference type="Pfam" id="PF13650">
    <property type="entry name" value="Asp_protease_2"/>
    <property type="match status" value="1"/>
</dbReference>
<dbReference type="AlphaFoldDB" id="A0A1H3G914"/>
<dbReference type="InterPro" id="IPR034122">
    <property type="entry name" value="Retropepsin-like_bacterial"/>
</dbReference>
<dbReference type="STRING" id="762486.SAMN05444411_11377"/>
<dbReference type="CDD" id="cd05483">
    <property type="entry name" value="retropepsin_like_bacteria"/>
    <property type="match status" value="1"/>
</dbReference>
<dbReference type="EMBL" id="FNNJ01000013">
    <property type="protein sequence ID" value="SDX99530.1"/>
    <property type="molecule type" value="Genomic_DNA"/>
</dbReference>
<gene>
    <name evidence="1" type="ORF">SAMN05444411_11377</name>
</gene>
<dbReference type="SUPFAM" id="SSF50630">
    <property type="entry name" value="Acid proteases"/>
    <property type="match status" value="1"/>
</dbReference>
<name>A0A1H3G914_9FLAO</name>
<dbReference type="Proteomes" id="UP000199595">
    <property type="component" value="Unassembled WGS sequence"/>
</dbReference>
<keyword evidence="2" id="KW-1185">Reference proteome</keyword>
<accession>A0A1H3G914</accession>
<dbReference type="OrthoDB" id="5975497at2"/>